<feature type="transmembrane region" description="Helical" evidence="1">
    <location>
        <begin position="15"/>
        <end position="32"/>
    </location>
</feature>
<protein>
    <submittedName>
        <fullName evidence="2">Uncharacterized protein</fullName>
    </submittedName>
</protein>
<keyword evidence="3" id="KW-1185">Reference proteome</keyword>
<evidence type="ECO:0000313" key="2">
    <source>
        <dbReference type="EMBL" id="TCP67246.1"/>
    </source>
</evidence>
<sequence>MGNGLDGTLFEFLRVGWWISHIFFLIMIFYLGHRYWPTGS</sequence>
<organism evidence="2 3">
    <name type="scientific">Heliophilum fasciatum</name>
    <dbReference type="NCBI Taxonomy" id="35700"/>
    <lineage>
        <taxon>Bacteria</taxon>
        <taxon>Bacillati</taxon>
        <taxon>Bacillota</taxon>
        <taxon>Clostridia</taxon>
        <taxon>Eubacteriales</taxon>
        <taxon>Heliobacteriaceae</taxon>
        <taxon>Heliophilum</taxon>
    </lineage>
</organism>
<dbReference type="EMBL" id="SLXT01000005">
    <property type="protein sequence ID" value="TCP67246.1"/>
    <property type="molecule type" value="Genomic_DNA"/>
</dbReference>
<keyword evidence="1" id="KW-0812">Transmembrane</keyword>
<keyword evidence="1" id="KW-0472">Membrane</keyword>
<evidence type="ECO:0000313" key="3">
    <source>
        <dbReference type="Proteomes" id="UP000294813"/>
    </source>
</evidence>
<dbReference type="RefSeq" id="WP_264672907.1">
    <property type="nucleotide sequence ID" value="NZ_JAOQNU010000005.1"/>
</dbReference>
<dbReference type="AlphaFoldDB" id="A0A4V2SXR2"/>
<proteinExistence type="predicted"/>
<accession>A0A4V2SXR2</accession>
<evidence type="ECO:0000256" key="1">
    <source>
        <dbReference type="SAM" id="Phobius"/>
    </source>
</evidence>
<reference evidence="2 3" key="1">
    <citation type="submission" date="2019-03" db="EMBL/GenBank/DDBJ databases">
        <title>Genomic Encyclopedia of Type Strains, Phase IV (KMG-IV): sequencing the most valuable type-strain genomes for metagenomic binning, comparative biology and taxonomic classification.</title>
        <authorList>
            <person name="Goeker M."/>
        </authorList>
    </citation>
    <scope>NUCLEOTIDE SEQUENCE [LARGE SCALE GENOMIC DNA]</scope>
    <source>
        <strain evidence="2 3">DSM 11170</strain>
    </source>
</reference>
<gene>
    <name evidence="2" type="ORF">EDD73_105144</name>
</gene>
<comment type="caution">
    <text evidence="2">The sequence shown here is derived from an EMBL/GenBank/DDBJ whole genome shotgun (WGS) entry which is preliminary data.</text>
</comment>
<dbReference type="Proteomes" id="UP000294813">
    <property type="component" value="Unassembled WGS sequence"/>
</dbReference>
<keyword evidence="1" id="KW-1133">Transmembrane helix</keyword>
<name>A0A4V2SXR2_9FIRM</name>